<dbReference type="SMART" id="SM00345">
    <property type="entry name" value="HTH_GNTR"/>
    <property type="match status" value="1"/>
</dbReference>
<dbReference type="PRINTS" id="PR00035">
    <property type="entry name" value="HTHGNTR"/>
</dbReference>
<feature type="domain" description="HTH gntR-type" evidence="7">
    <location>
        <begin position="2"/>
        <end position="70"/>
    </location>
</feature>
<keyword evidence="3" id="KW-0805">Transcription regulation</keyword>
<dbReference type="PRINTS" id="PR00502">
    <property type="entry name" value="NUDIXFAMILY"/>
</dbReference>
<keyword evidence="4" id="KW-0238">DNA-binding</keyword>
<dbReference type="RefSeq" id="WP_123202367.1">
    <property type="nucleotide sequence ID" value="NZ_RJMB01000018.1"/>
</dbReference>
<dbReference type="Pfam" id="PF00293">
    <property type="entry name" value="NUDIX"/>
    <property type="match status" value="1"/>
</dbReference>
<dbReference type="OrthoDB" id="177518at2"/>
<dbReference type="Pfam" id="PF00392">
    <property type="entry name" value="GntR"/>
    <property type="match status" value="1"/>
</dbReference>
<sequence length="265" mass="29371">MGSVTQRVEDAIRELIASGELAQGGKLPSERKLSQDLDAGRTTVRLVLGKLEAEGTIRSEHGRGYFATRGSSQRRSDADGDELQSWVIRGERTIYDNRWVRLTLVDVEPPGVERFEHHVVRLHHVAITAVVDEHDRVLMLWRYRFVPDRWGWELPGGIVDPGEDAGMAAAREVEEETGWRPSTPLKHLVTFQPMVGMVDSPHDVYLGEGASYTAPPSDVEEAGRVAWIPLADVPGMIERDEMLGSATLVALLHILASRKGVMPGQ</sequence>
<evidence type="ECO:0000256" key="3">
    <source>
        <dbReference type="ARBA" id="ARBA00023015"/>
    </source>
</evidence>
<dbReference type="EMBL" id="RJMB01000018">
    <property type="protein sequence ID" value="RNL83166.1"/>
    <property type="molecule type" value="Genomic_DNA"/>
</dbReference>
<keyword evidence="5" id="KW-0804">Transcription</keyword>
<dbReference type="InterPro" id="IPR036390">
    <property type="entry name" value="WH_DNA-bd_sf"/>
</dbReference>
<dbReference type="Proteomes" id="UP000269198">
    <property type="component" value="Unassembled WGS sequence"/>
</dbReference>
<evidence type="ECO:0000259" key="8">
    <source>
        <dbReference type="PROSITE" id="PS51462"/>
    </source>
</evidence>
<dbReference type="PANTHER" id="PTHR44846:SF1">
    <property type="entry name" value="MANNOSYL-D-GLYCERATE TRANSPORT_METABOLISM SYSTEM REPRESSOR MNGR-RELATED"/>
    <property type="match status" value="1"/>
</dbReference>
<comment type="similarity">
    <text evidence="1 6">Belongs to the Nudix hydrolase family.</text>
</comment>
<feature type="domain" description="Nudix hydrolase" evidence="8">
    <location>
        <begin position="121"/>
        <end position="251"/>
    </location>
</feature>
<dbReference type="SUPFAM" id="SSF55811">
    <property type="entry name" value="Nudix"/>
    <property type="match status" value="1"/>
</dbReference>
<reference evidence="9 10" key="1">
    <citation type="submission" date="2018-11" db="EMBL/GenBank/DDBJ databases">
        <title>The genome draft of YIM 96095.</title>
        <authorList>
            <person name="Tang S.-K."/>
            <person name="Chunyu W.-X."/>
            <person name="Feng Y.-Z."/>
        </authorList>
    </citation>
    <scope>NUCLEOTIDE SEQUENCE [LARGE SCALE GENOMIC DNA]</scope>
    <source>
        <strain evidence="9 10">YIM 96095</strain>
    </source>
</reference>
<dbReference type="Gene3D" id="3.90.79.10">
    <property type="entry name" value="Nucleoside Triphosphate Pyrophosphohydrolase"/>
    <property type="match status" value="1"/>
</dbReference>
<proteinExistence type="inferred from homology"/>
<dbReference type="PROSITE" id="PS51462">
    <property type="entry name" value="NUDIX"/>
    <property type="match status" value="1"/>
</dbReference>
<evidence type="ECO:0000256" key="4">
    <source>
        <dbReference type="ARBA" id="ARBA00023125"/>
    </source>
</evidence>
<accession>A0A3N0E5R2</accession>
<dbReference type="InterPro" id="IPR020476">
    <property type="entry name" value="Nudix_hydrolase"/>
</dbReference>
<dbReference type="InterPro" id="IPR036388">
    <property type="entry name" value="WH-like_DNA-bd_sf"/>
</dbReference>
<dbReference type="GO" id="GO:0045892">
    <property type="term" value="P:negative regulation of DNA-templated transcription"/>
    <property type="evidence" value="ECO:0007669"/>
    <property type="project" value="TreeGrafter"/>
</dbReference>
<evidence type="ECO:0000313" key="10">
    <source>
        <dbReference type="Proteomes" id="UP000269198"/>
    </source>
</evidence>
<dbReference type="GO" id="GO:0016787">
    <property type="term" value="F:hydrolase activity"/>
    <property type="evidence" value="ECO:0007669"/>
    <property type="project" value="UniProtKB-KW"/>
</dbReference>
<evidence type="ECO:0000256" key="1">
    <source>
        <dbReference type="ARBA" id="ARBA00005582"/>
    </source>
</evidence>
<dbReference type="InterPro" id="IPR015797">
    <property type="entry name" value="NUDIX_hydrolase-like_dom_sf"/>
</dbReference>
<dbReference type="AlphaFoldDB" id="A0A3N0E5R2"/>
<dbReference type="CDD" id="cd07377">
    <property type="entry name" value="WHTH_GntR"/>
    <property type="match status" value="1"/>
</dbReference>
<evidence type="ECO:0000256" key="2">
    <source>
        <dbReference type="ARBA" id="ARBA00022801"/>
    </source>
</evidence>
<dbReference type="PROSITE" id="PS00893">
    <property type="entry name" value="NUDIX_BOX"/>
    <property type="match status" value="1"/>
</dbReference>
<dbReference type="InterPro" id="IPR000086">
    <property type="entry name" value="NUDIX_hydrolase_dom"/>
</dbReference>
<dbReference type="GO" id="GO:0003677">
    <property type="term" value="F:DNA binding"/>
    <property type="evidence" value="ECO:0007669"/>
    <property type="project" value="UniProtKB-KW"/>
</dbReference>
<dbReference type="PROSITE" id="PS50949">
    <property type="entry name" value="HTH_GNTR"/>
    <property type="match status" value="1"/>
</dbReference>
<dbReference type="GO" id="GO:0003700">
    <property type="term" value="F:DNA-binding transcription factor activity"/>
    <property type="evidence" value="ECO:0007669"/>
    <property type="project" value="InterPro"/>
</dbReference>
<evidence type="ECO:0000313" key="9">
    <source>
        <dbReference type="EMBL" id="RNL83166.1"/>
    </source>
</evidence>
<name>A0A3N0E5R2_9ACTN</name>
<dbReference type="CDD" id="cd03424">
    <property type="entry name" value="NUDIX_ADPRase_Nudt5_UGPPase_Nudt14"/>
    <property type="match status" value="1"/>
</dbReference>
<dbReference type="SUPFAM" id="SSF46785">
    <property type="entry name" value="Winged helix' DNA-binding domain"/>
    <property type="match status" value="1"/>
</dbReference>
<evidence type="ECO:0000259" key="7">
    <source>
        <dbReference type="PROSITE" id="PS50949"/>
    </source>
</evidence>
<dbReference type="InterPro" id="IPR020084">
    <property type="entry name" value="NUDIX_hydrolase_CS"/>
</dbReference>
<evidence type="ECO:0000256" key="6">
    <source>
        <dbReference type="RuleBase" id="RU003476"/>
    </source>
</evidence>
<protein>
    <submittedName>
        <fullName evidence="9">GntR family transcriptional regulator</fullName>
    </submittedName>
</protein>
<comment type="caution">
    <text evidence="9">The sequence shown here is derived from an EMBL/GenBank/DDBJ whole genome shotgun (WGS) entry which is preliminary data.</text>
</comment>
<dbReference type="PANTHER" id="PTHR44846">
    <property type="entry name" value="MANNOSYL-D-GLYCERATE TRANSPORT/METABOLISM SYSTEM REPRESSOR MNGR-RELATED"/>
    <property type="match status" value="1"/>
</dbReference>
<dbReference type="InterPro" id="IPR050679">
    <property type="entry name" value="Bact_HTH_transcr_reg"/>
</dbReference>
<dbReference type="Gene3D" id="1.10.10.10">
    <property type="entry name" value="Winged helix-like DNA-binding domain superfamily/Winged helix DNA-binding domain"/>
    <property type="match status" value="1"/>
</dbReference>
<dbReference type="InterPro" id="IPR000524">
    <property type="entry name" value="Tscrpt_reg_HTH_GntR"/>
</dbReference>
<gene>
    <name evidence="9" type="ORF">EFW17_16825</name>
</gene>
<evidence type="ECO:0000256" key="5">
    <source>
        <dbReference type="ARBA" id="ARBA00023163"/>
    </source>
</evidence>
<keyword evidence="2 6" id="KW-0378">Hydrolase</keyword>
<organism evidence="9 10">
    <name type="scientific">Halostreptopolyspora alba</name>
    <dbReference type="NCBI Taxonomy" id="2487137"/>
    <lineage>
        <taxon>Bacteria</taxon>
        <taxon>Bacillati</taxon>
        <taxon>Actinomycetota</taxon>
        <taxon>Actinomycetes</taxon>
        <taxon>Streptosporangiales</taxon>
        <taxon>Nocardiopsidaceae</taxon>
        <taxon>Halostreptopolyspora</taxon>
    </lineage>
</organism>
<keyword evidence="10" id="KW-1185">Reference proteome</keyword>